<organism evidence="1">
    <name type="scientific">Bradyrhizobium diazoefficiens</name>
    <dbReference type="NCBI Taxonomy" id="1355477"/>
    <lineage>
        <taxon>Bacteria</taxon>
        <taxon>Pseudomonadati</taxon>
        <taxon>Pseudomonadota</taxon>
        <taxon>Alphaproteobacteria</taxon>
        <taxon>Hyphomicrobiales</taxon>
        <taxon>Nitrobacteraceae</taxon>
        <taxon>Bradyrhizobium</taxon>
    </lineage>
</organism>
<protein>
    <submittedName>
        <fullName evidence="1">Uncharacterized protein</fullName>
    </submittedName>
</protein>
<dbReference type="InterPro" id="IPR036890">
    <property type="entry name" value="HATPase_C_sf"/>
</dbReference>
<dbReference type="EMBL" id="AP023099">
    <property type="protein sequence ID" value="BCE91886.1"/>
    <property type="molecule type" value="Genomic_DNA"/>
</dbReference>
<dbReference type="SUPFAM" id="SSF55874">
    <property type="entry name" value="ATPase domain of HSP90 chaperone/DNA topoisomerase II/histidine kinase"/>
    <property type="match status" value="1"/>
</dbReference>
<reference evidence="1" key="1">
    <citation type="submission" date="2020-05" db="EMBL/GenBank/DDBJ databases">
        <title>Complete genome sequence of Bradyrhizobium diazoefficiens XF1 isolated from soybean nodule.</title>
        <authorList>
            <person name="Noda R."/>
            <person name="Kakizaki K."/>
            <person name="Minamisawa K."/>
        </authorList>
    </citation>
    <scope>NUCLEOTIDE SEQUENCE</scope>
    <source>
        <strain evidence="1">XF1</strain>
    </source>
</reference>
<sequence length="741" mass="82719">MKLGLQEHVDVAAGVQDEVAISFEANAVAFYAQISGLAKDKIGYPIRELTTNMWDGSRLKYGDDIPEDMIPQIKLPTPLSPTISFRDFGPGMSPDDMKNVYARLYASTKRGSNDQVGGWGLGSKSPYAYLISDSGSGSYTVTSYHGGMMRTYVLSLSQSGAPTMRLLIEAPSDEPTGLEVSFPVRREDIREFHDRARRILWSFTPRPKITPAIDWKEPVVMSQGDNYTRYKNGTVPFDGPHVRMGCVMYPIDMRQIKTTGFLDYSDVVLFDAPIGSLKVTLSREELAYDDNTKSTLTRLVQEYEQNFIKNCQEAVDTAEDLIGAVELFEEATQSLGVSRTEKLREVVKWRGKTLSSTVPKINCKTGMLADGWVHFDKFEDTTVRMSWCRDAKIVIEHNPSYSYSRFQMAQLVGQKVLWIRCKRAFREEVLNALGNPEVVELDTFKVPASKRTRGKTVRRRRVMVVTEGGGVLVSQEDVDLAEGGFYLQRVSNGLYSRRRGNEYVKVSTEQNSVSLSVMKEVISASFELGLVEEGTTILIQSEDHAALGDNWTLFGDDLIPDLQAKIDVSTFTGLHQKSFNDLDSALRGIVGMTPATFANAPGDLLLFKTELTALGTALRGNSTVDTPTDKAHSALSRLGIEIDKPEVQCPITAMERRYRELCSKYALLKLIIEPNPYYSYSNRTDAAQTQRQLKHYCDLLHAEQQLLQQQAEMARAALALNDNNQNTAPVEDEIDPLAEAA</sequence>
<reference evidence="2" key="3">
    <citation type="submission" date="2020-05" db="EMBL/GenBank/DDBJ databases">
        <title>Complete genome sequence of Bradyrhizobium diazoefficiens XF4 isolated from soybean nodule.</title>
        <authorList>
            <person name="Noda R."/>
            <person name="Kakizaki K."/>
            <person name="Minamisawa K."/>
        </authorList>
    </citation>
    <scope>NUCLEOTIDE SEQUENCE</scope>
    <source>
        <strain evidence="2">XF4</strain>
    </source>
</reference>
<dbReference type="EMBL" id="AP023091">
    <property type="protein sequence ID" value="BCE22105.1"/>
    <property type="molecule type" value="Genomic_DNA"/>
</dbReference>
<dbReference type="Gene3D" id="3.30.565.10">
    <property type="entry name" value="Histidine kinase-like ATPase, C-terminal domain"/>
    <property type="match status" value="1"/>
</dbReference>
<dbReference type="EMBL" id="AP023094">
    <property type="protein sequence ID" value="BCE48370.1"/>
    <property type="molecule type" value="Genomic_DNA"/>
</dbReference>
<proteinExistence type="predicted"/>
<gene>
    <name evidence="3" type="ORF">XF10B_46840</name>
    <name evidence="1" type="ORF">XF1B_47860</name>
    <name evidence="2" type="ORF">XF4B_47190</name>
</gene>
<name>A0A809X541_9BRAD</name>
<evidence type="ECO:0000313" key="3">
    <source>
        <dbReference type="EMBL" id="BCE91886.1"/>
    </source>
</evidence>
<evidence type="ECO:0000313" key="1">
    <source>
        <dbReference type="EMBL" id="BCE22105.1"/>
    </source>
</evidence>
<dbReference type="AlphaFoldDB" id="A0A809X541"/>
<accession>A0A809X541</accession>
<reference evidence="3" key="2">
    <citation type="submission" date="2020-05" db="EMBL/GenBank/DDBJ databases">
        <title>Complete genome sequence of Bradyrhizobium diazoefficiens XF10 isolated from soybean nodule.</title>
        <authorList>
            <person name="Noda R."/>
            <person name="Kakizaki K."/>
            <person name="Minamisawa K."/>
        </authorList>
    </citation>
    <scope>NUCLEOTIDE SEQUENCE</scope>
    <source>
        <strain evidence="3">XF10</strain>
    </source>
</reference>
<evidence type="ECO:0000313" key="2">
    <source>
        <dbReference type="EMBL" id="BCE48370.1"/>
    </source>
</evidence>